<keyword evidence="2" id="KW-0413">Isomerase</keyword>
<proteinExistence type="predicted"/>
<feature type="domain" description="Xylose isomerase-like TIM barrel" evidence="1">
    <location>
        <begin position="26"/>
        <end position="212"/>
    </location>
</feature>
<evidence type="ECO:0000313" key="3">
    <source>
        <dbReference type="Proteomes" id="UP000642748"/>
    </source>
</evidence>
<dbReference type="Pfam" id="PF01261">
    <property type="entry name" value="AP_endonuc_2"/>
    <property type="match status" value="1"/>
</dbReference>
<evidence type="ECO:0000259" key="1">
    <source>
        <dbReference type="Pfam" id="PF01261"/>
    </source>
</evidence>
<dbReference type="AlphaFoldDB" id="A0A8J3R0K9"/>
<dbReference type="Proteomes" id="UP000642748">
    <property type="component" value="Unassembled WGS sequence"/>
</dbReference>
<name>A0A8J3R0K9_9ACTN</name>
<dbReference type="RefSeq" id="WP_203922836.1">
    <property type="nucleotide sequence ID" value="NZ_BONZ01000080.1"/>
</dbReference>
<accession>A0A8J3R0K9</accession>
<dbReference type="PANTHER" id="PTHR12110:SF41">
    <property type="entry name" value="INOSOSE DEHYDRATASE"/>
    <property type="match status" value="1"/>
</dbReference>
<gene>
    <name evidence="2" type="ORF">Raf01_75450</name>
</gene>
<organism evidence="2 3">
    <name type="scientific">Rugosimonospora africana</name>
    <dbReference type="NCBI Taxonomy" id="556532"/>
    <lineage>
        <taxon>Bacteria</taxon>
        <taxon>Bacillati</taxon>
        <taxon>Actinomycetota</taxon>
        <taxon>Actinomycetes</taxon>
        <taxon>Micromonosporales</taxon>
        <taxon>Micromonosporaceae</taxon>
        <taxon>Rugosimonospora</taxon>
    </lineage>
</organism>
<dbReference type="SUPFAM" id="SSF51658">
    <property type="entry name" value="Xylose isomerase-like"/>
    <property type="match status" value="1"/>
</dbReference>
<dbReference type="InterPro" id="IPR036237">
    <property type="entry name" value="Xyl_isomerase-like_sf"/>
</dbReference>
<dbReference type="InterPro" id="IPR050312">
    <property type="entry name" value="IolE/XylAMocC-like"/>
</dbReference>
<protein>
    <submittedName>
        <fullName evidence="2">Xylose isomerase</fullName>
    </submittedName>
</protein>
<dbReference type="PANTHER" id="PTHR12110">
    <property type="entry name" value="HYDROXYPYRUVATE ISOMERASE"/>
    <property type="match status" value="1"/>
</dbReference>
<dbReference type="InterPro" id="IPR013022">
    <property type="entry name" value="Xyl_isomerase-like_TIM-brl"/>
</dbReference>
<comment type="caution">
    <text evidence="2">The sequence shown here is derived from an EMBL/GenBank/DDBJ whole genome shotgun (WGS) entry which is preliminary data.</text>
</comment>
<sequence>MNDQISLQLYTVREAFTADPDAAIRRVADLGYRHVEPYDLTVFADVLHGALHANGVTAPSAHSHVIDVDLDPVLDAAEHLGVATVIDSSITANHWESEAQIVAKASALNAAAKIARRHGIRLGYHNHWWELEAHFSGVTGLEVFAAHLDPDVCIELDVYWAAVGGADPVHLIDALAGHVRFLHVKDGDLSRDMKRQMPAGRGIVEIDRILAAAPDALRIVEFDDYAGDVFDGIGQSIAYLRC</sequence>
<keyword evidence="3" id="KW-1185">Reference proteome</keyword>
<dbReference type="GO" id="GO:0016853">
    <property type="term" value="F:isomerase activity"/>
    <property type="evidence" value="ECO:0007669"/>
    <property type="project" value="UniProtKB-KW"/>
</dbReference>
<dbReference type="EMBL" id="BONZ01000080">
    <property type="protein sequence ID" value="GIH19373.1"/>
    <property type="molecule type" value="Genomic_DNA"/>
</dbReference>
<reference evidence="2" key="1">
    <citation type="submission" date="2021-01" db="EMBL/GenBank/DDBJ databases">
        <title>Whole genome shotgun sequence of Rugosimonospora africana NBRC 104875.</title>
        <authorList>
            <person name="Komaki H."/>
            <person name="Tamura T."/>
        </authorList>
    </citation>
    <scope>NUCLEOTIDE SEQUENCE</scope>
    <source>
        <strain evidence="2">NBRC 104875</strain>
    </source>
</reference>
<dbReference type="Gene3D" id="3.20.20.150">
    <property type="entry name" value="Divalent-metal-dependent TIM barrel enzymes"/>
    <property type="match status" value="1"/>
</dbReference>
<evidence type="ECO:0000313" key="2">
    <source>
        <dbReference type="EMBL" id="GIH19373.1"/>
    </source>
</evidence>